<dbReference type="InterPro" id="IPR004843">
    <property type="entry name" value="Calcineurin-like_PHP"/>
</dbReference>
<name>A0A2A2M4L6_9BILA</name>
<dbReference type="Pfam" id="PF00149">
    <property type="entry name" value="Metallophos"/>
    <property type="match status" value="1"/>
</dbReference>
<dbReference type="PANTHER" id="PTHR10340:SF31">
    <property type="entry name" value="SPHINGOMYELIN PHOSPHODIESTERASE ASM-3-RELATED"/>
    <property type="match status" value="1"/>
</dbReference>
<keyword evidence="5" id="KW-1185">Reference proteome</keyword>
<dbReference type="Gene3D" id="3.60.21.10">
    <property type="match status" value="1"/>
</dbReference>
<accession>A0A2A2M4L6</accession>
<dbReference type="OrthoDB" id="282973at2759"/>
<dbReference type="GO" id="GO:0005764">
    <property type="term" value="C:lysosome"/>
    <property type="evidence" value="ECO:0007669"/>
    <property type="project" value="TreeGrafter"/>
</dbReference>
<evidence type="ECO:0000256" key="1">
    <source>
        <dbReference type="ARBA" id="ARBA00022801"/>
    </source>
</evidence>
<dbReference type="SUPFAM" id="SSF56300">
    <property type="entry name" value="Metallo-dependent phosphatases"/>
    <property type="match status" value="1"/>
</dbReference>
<gene>
    <name evidence="4" type="ORF">WR25_07013</name>
</gene>
<dbReference type="STRING" id="2018661.A0A2A2M4L6"/>
<evidence type="ECO:0000313" key="5">
    <source>
        <dbReference type="Proteomes" id="UP000218231"/>
    </source>
</evidence>
<proteinExistence type="predicted"/>
<evidence type="ECO:0000256" key="2">
    <source>
        <dbReference type="ARBA" id="ARBA00023180"/>
    </source>
</evidence>
<protein>
    <recommendedName>
        <fullName evidence="3">Calcineurin-like phosphoesterase domain-containing protein</fullName>
    </recommendedName>
</protein>
<comment type="caution">
    <text evidence="4">The sequence shown here is derived from an EMBL/GenBank/DDBJ whole genome shotgun (WGS) entry which is preliminary data.</text>
</comment>
<dbReference type="PANTHER" id="PTHR10340">
    <property type="entry name" value="SPHINGOMYELIN PHOSPHODIESTERASE"/>
    <property type="match status" value="1"/>
</dbReference>
<dbReference type="EMBL" id="LIAE01005333">
    <property type="protein sequence ID" value="PAV93410.1"/>
    <property type="molecule type" value="Genomic_DNA"/>
</dbReference>
<keyword evidence="1" id="KW-0378">Hydrolase</keyword>
<keyword evidence="2" id="KW-0325">Glycoprotein</keyword>
<dbReference type="AlphaFoldDB" id="A0A2A2M4L6"/>
<feature type="domain" description="Calcineurin-like phosphoesterase" evidence="3">
    <location>
        <begin position="12"/>
        <end position="106"/>
    </location>
</feature>
<dbReference type="GO" id="GO:0061750">
    <property type="term" value="F:acid sphingomyelin phosphodiesterase activity"/>
    <property type="evidence" value="ECO:0007669"/>
    <property type="project" value="TreeGrafter"/>
</dbReference>
<reference evidence="4 5" key="1">
    <citation type="journal article" date="2017" name="Curr. Biol.">
        <title>Genome architecture and evolution of a unichromosomal asexual nematode.</title>
        <authorList>
            <person name="Fradin H."/>
            <person name="Zegar C."/>
            <person name="Gutwein M."/>
            <person name="Lucas J."/>
            <person name="Kovtun M."/>
            <person name="Corcoran D."/>
            <person name="Baugh L.R."/>
            <person name="Kiontke K."/>
            <person name="Gunsalus K."/>
            <person name="Fitch D.H."/>
            <person name="Piano F."/>
        </authorList>
    </citation>
    <scope>NUCLEOTIDE SEQUENCE [LARGE SCALE GENOMIC DNA]</scope>
    <source>
        <strain evidence="4">PF1309</strain>
    </source>
</reference>
<organism evidence="4 5">
    <name type="scientific">Diploscapter pachys</name>
    <dbReference type="NCBI Taxonomy" id="2018661"/>
    <lineage>
        <taxon>Eukaryota</taxon>
        <taxon>Metazoa</taxon>
        <taxon>Ecdysozoa</taxon>
        <taxon>Nematoda</taxon>
        <taxon>Chromadorea</taxon>
        <taxon>Rhabditida</taxon>
        <taxon>Rhabditina</taxon>
        <taxon>Rhabditomorpha</taxon>
        <taxon>Rhabditoidea</taxon>
        <taxon>Rhabditidae</taxon>
        <taxon>Diploscapter</taxon>
    </lineage>
</organism>
<dbReference type="GO" id="GO:0006685">
    <property type="term" value="P:sphingomyelin catabolic process"/>
    <property type="evidence" value="ECO:0007669"/>
    <property type="project" value="TreeGrafter"/>
</dbReference>
<dbReference type="GO" id="GO:0005615">
    <property type="term" value="C:extracellular space"/>
    <property type="evidence" value="ECO:0007669"/>
    <property type="project" value="TreeGrafter"/>
</dbReference>
<dbReference type="InterPro" id="IPR029052">
    <property type="entry name" value="Metallo-depent_PP-like"/>
</dbReference>
<sequence length="118" mass="13671">MAGFCDAPYYLMTSMLDHIVKTNDKFDYIVVTGDLMSHDVWNYNNISHMSFIKNISDNLKTYFKDTPILQVIGNHEGVPIDNVAPHYAPRQWSMNWLYGSMLKNWGDYIPGDQNDTMI</sequence>
<evidence type="ECO:0000259" key="3">
    <source>
        <dbReference type="Pfam" id="PF00149"/>
    </source>
</evidence>
<dbReference type="GO" id="GO:0046513">
    <property type="term" value="P:ceramide biosynthetic process"/>
    <property type="evidence" value="ECO:0007669"/>
    <property type="project" value="TreeGrafter"/>
</dbReference>
<dbReference type="GO" id="GO:0016020">
    <property type="term" value="C:membrane"/>
    <property type="evidence" value="ECO:0007669"/>
    <property type="project" value="GOC"/>
</dbReference>
<evidence type="ECO:0000313" key="4">
    <source>
        <dbReference type="EMBL" id="PAV93410.1"/>
    </source>
</evidence>
<dbReference type="Proteomes" id="UP000218231">
    <property type="component" value="Unassembled WGS sequence"/>
</dbReference>